<dbReference type="EMBL" id="RIBZ01000230">
    <property type="protein sequence ID" value="RNG24525.1"/>
    <property type="molecule type" value="Genomic_DNA"/>
</dbReference>
<dbReference type="GO" id="GO:0016787">
    <property type="term" value="F:hydrolase activity"/>
    <property type="evidence" value="ECO:0007669"/>
    <property type="project" value="UniProtKB-KW"/>
</dbReference>
<evidence type="ECO:0000256" key="2">
    <source>
        <dbReference type="SAM" id="MobiDB-lite"/>
    </source>
</evidence>
<organism evidence="4 5">
    <name type="scientific">Streptomyces botrytidirepellens</name>
    <dbReference type="NCBI Taxonomy" id="2486417"/>
    <lineage>
        <taxon>Bacteria</taxon>
        <taxon>Bacillati</taxon>
        <taxon>Actinomycetota</taxon>
        <taxon>Actinomycetes</taxon>
        <taxon>Kitasatosporales</taxon>
        <taxon>Streptomycetaceae</taxon>
        <taxon>Streptomyces</taxon>
    </lineage>
</organism>
<evidence type="ECO:0000313" key="4">
    <source>
        <dbReference type="EMBL" id="RNG24525.1"/>
    </source>
</evidence>
<accession>A0A3M8W7S3</accession>
<gene>
    <name evidence="4" type="ORF">EEJ42_17530</name>
</gene>
<protein>
    <submittedName>
        <fullName evidence="4">Alpha/beta fold hydrolase</fullName>
    </submittedName>
</protein>
<dbReference type="InterPro" id="IPR001031">
    <property type="entry name" value="Thioesterase"/>
</dbReference>
<dbReference type="RefSeq" id="WP_123100857.1">
    <property type="nucleotide sequence ID" value="NZ_RIBZ01000230.1"/>
</dbReference>
<dbReference type="InterPro" id="IPR029058">
    <property type="entry name" value="AB_hydrolase_fold"/>
</dbReference>
<proteinExistence type="inferred from homology"/>
<feature type="region of interest" description="Disordered" evidence="2">
    <location>
        <begin position="1"/>
        <end position="21"/>
    </location>
</feature>
<evidence type="ECO:0000256" key="1">
    <source>
        <dbReference type="ARBA" id="ARBA00007169"/>
    </source>
</evidence>
<keyword evidence="5" id="KW-1185">Reference proteome</keyword>
<dbReference type="AlphaFoldDB" id="A0A3M8W7S3"/>
<dbReference type="Gene3D" id="3.40.50.1820">
    <property type="entry name" value="alpha/beta hydrolase"/>
    <property type="match status" value="1"/>
</dbReference>
<dbReference type="InterPro" id="IPR012223">
    <property type="entry name" value="TEII"/>
</dbReference>
<reference evidence="4 5" key="1">
    <citation type="submission" date="2018-11" db="EMBL/GenBank/DDBJ databases">
        <title>The Potential of Streptomyces as Biocontrol Agents against the Tomato grey mould, Botrytis cinerea (Gray mold) Frontiers in Microbiology.</title>
        <authorList>
            <person name="Li D."/>
        </authorList>
    </citation>
    <scope>NUCLEOTIDE SEQUENCE [LARGE SCALE GENOMIC DNA]</scope>
    <source>
        <strain evidence="4 5">NEAU-LD23</strain>
    </source>
</reference>
<dbReference type="PANTHER" id="PTHR11487">
    <property type="entry name" value="THIOESTERASE"/>
    <property type="match status" value="1"/>
</dbReference>
<sequence>MSAPITDPWLQPLRPPAQSAAVAPERRDRLVCWPPAGGSATFFHAFAAALPEADVWAVQPPGRANRRRTPAVTVPEEAVDGVLAALDKLPPTDGRLIFMGHSLGAAMTHLLATRAPAPPDLVVLSAWPVPGRFVRQPLGKPAAELDTDDLFAFLRSLDTPGLAELDDALVAEYLLPPLRSDLLLGEGLAAMTDRAWTKSPVLLVAADDDPVFSPAEVAAWADVVDVRERLHLGGGHFALSAHVDTVAEAIRRAL</sequence>
<dbReference type="PANTHER" id="PTHR11487:SF0">
    <property type="entry name" value="S-ACYL FATTY ACID SYNTHASE THIOESTERASE, MEDIUM CHAIN"/>
    <property type="match status" value="1"/>
</dbReference>
<comment type="similarity">
    <text evidence="1">Belongs to the thioesterase family.</text>
</comment>
<dbReference type="Pfam" id="PF00975">
    <property type="entry name" value="Thioesterase"/>
    <property type="match status" value="1"/>
</dbReference>
<comment type="caution">
    <text evidence="4">The sequence shown here is derived from an EMBL/GenBank/DDBJ whole genome shotgun (WGS) entry which is preliminary data.</text>
</comment>
<dbReference type="GO" id="GO:0008610">
    <property type="term" value="P:lipid biosynthetic process"/>
    <property type="evidence" value="ECO:0007669"/>
    <property type="project" value="TreeGrafter"/>
</dbReference>
<dbReference type="SUPFAM" id="SSF53474">
    <property type="entry name" value="alpha/beta-Hydrolases"/>
    <property type="match status" value="1"/>
</dbReference>
<name>A0A3M8W7S3_9ACTN</name>
<evidence type="ECO:0000259" key="3">
    <source>
        <dbReference type="Pfam" id="PF00975"/>
    </source>
</evidence>
<feature type="domain" description="Thioesterase" evidence="3">
    <location>
        <begin position="29"/>
        <end position="253"/>
    </location>
</feature>
<evidence type="ECO:0000313" key="5">
    <source>
        <dbReference type="Proteomes" id="UP000275401"/>
    </source>
</evidence>
<dbReference type="Proteomes" id="UP000275401">
    <property type="component" value="Unassembled WGS sequence"/>
</dbReference>
<keyword evidence="4" id="KW-0378">Hydrolase</keyword>